<dbReference type="AlphaFoldDB" id="A0A812NYT4"/>
<protein>
    <submittedName>
        <fullName evidence="1">PurF protein</fullName>
    </submittedName>
</protein>
<accession>A0A812NYT4</accession>
<evidence type="ECO:0000313" key="1">
    <source>
        <dbReference type="EMBL" id="CAE7330423.1"/>
    </source>
</evidence>
<organism evidence="1 2">
    <name type="scientific">Symbiodinium necroappetens</name>
    <dbReference type="NCBI Taxonomy" id="1628268"/>
    <lineage>
        <taxon>Eukaryota</taxon>
        <taxon>Sar</taxon>
        <taxon>Alveolata</taxon>
        <taxon>Dinophyceae</taxon>
        <taxon>Suessiales</taxon>
        <taxon>Symbiodiniaceae</taxon>
        <taxon>Symbiodinium</taxon>
    </lineage>
</organism>
<comment type="caution">
    <text evidence="1">The sequence shown here is derived from an EMBL/GenBank/DDBJ whole genome shotgun (WGS) entry which is preliminary data.</text>
</comment>
<feature type="non-terminal residue" evidence="1">
    <location>
        <position position="52"/>
    </location>
</feature>
<gene>
    <name evidence="1" type="primary">purF</name>
    <name evidence="1" type="ORF">SNEC2469_LOCUS8375</name>
</gene>
<sequence length="52" mass="5271">MMEAVTTGNKAAQAAIFQKQAAVAACQAPNATDMAVFKAGLRVSAGDVVSCR</sequence>
<evidence type="ECO:0000313" key="2">
    <source>
        <dbReference type="Proteomes" id="UP000601435"/>
    </source>
</evidence>
<name>A0A812NYT4_9DINO</name>
<keyword evidence="2" id="KW-1185">Reference proteome</keyword>
<dbReference type="Proteomes" id="UP000601435">
    <property type="component" value="Unassembled WGS sequence"/>
</dbReference>
<reference evidence="1" key="1">
    <citation type="submission" date="2021-02" db="EMBL/GenBank/DDBJ databases">
        <authorList>
            <person name="Dougan E. K."/>
            <person name="Rhodes N."/>
            <person name="Thang M."/>
            <person name="Chan C."/>
        </authorList>
    </citation>
    <scope>NUCLEOTIDE SEQUENCE</scope>
</reference>
<dbReference type="EMBL" id="CAJNJA010013830">
    <property type="protein sequence ID" value="CAE7330423.1"/>
    <property type="molecule type" value="Genomic_DNA"/>
</dbReference>
<proteinExistence type="predicted"/>